<evidence type="ECO:0000256" key="2">
    <source>
        <dbReference type="ARBA" id="ARBA00010617"/>
    </source>
</evidence>
<keyword evidence="4 6" id="KW-0479">Metal-binding</keyword>
<dbReference type="RefSeq" id="XP_040718634.1">
    <property type="nucleotide sequence ID" value="XM_040859560.1"/>
</dbReference>
<comment type="similarity">
    <text evidence="2 7">Belongs to the cytochrome P450 family.</text>
</comment>
<dbReference type="Gene3D" id="1.10.630.10">
    <property type="entry name" value="Cytochrome P450"/>
    <property type="match status" value="1"/>
</dbReference>
<keyword evidence="8" id="KW-0472">Membrane</keyword>
<keyword evidence="5 6" id="KW-0408">Iron</keyword>
<sequence length="581" mass="66001">MGITNNDLVLQNPHSFLTGFFLFIVAGVLLYLAYQWALPKPIPGIPYNEEAAGRIMGDMPSIVAYMKEHGRLRPWFAKQPVRHGSPLIQFWMTPFSKPKLILSDYQEAQDILLRRSKEFDRSTRSIQVFLTIPDHHIAMASTDRRFKGNKELVRDLMTPKFLYDVSAPQIYSKTTALVELWTLKAELANGRPFDARRDIFDAAIDIINAATFAFDDSLCTVKHQLDYLATTDSRQLPVNPDGSVDFPQLPELDDIAVVHALCDHIGNQFKSLKPKLSHKFKLLTDSSFRRNLARKDELITQEINKSLQRFESGDNTMFSAMDHMLQREREAAKKAGRKPDFHSRRIYDELFGYIVAGHDTSSSALKWIVKLISEHQDVQNKLRSILQAAYPAALAESRQPNETEITKTSIAYVDAVIEEALRYASPLPVVLRETTMDTILLGHHIPKGTDIFMPSSGPGILMPALPVNDNVRSETSRTKHWGGKWNEQDMHLFNPERWLKTDETGKIQYDSQAGPFLAFGLGPRSCFGKRLAYLEIRMVLVLLVWNFVFKPLEGELASSMAVDSLTSNPKYCYVALEKVQR</sequence>
<evidence type="ECO:0000256" key="5">
    <source>
        <dbReference type="ARBA" id="ARBA00023004"/>
    </source>
</evidence>
<dbReference type="PRINTS" id="PR00385">
    <property type="entry name" value="P450"/>
</dbReference>
<dbReference type="PANTHER" id="PTHR24305">
    <property type="entry name" value="CYTOCHROME P450"/>
    <property type="match status" value="1"/>
</dbReference>
<evidence type="ECO:0000256" key="4">
    <source>
        <dbReference type="ARBA" id="ARBA00022723"/>
    </source>
</evidence>
<accession>A0A1Y2EAC5</accession>
<keyword evidence="10" id="KW-1185">Reference proteome</keyword>
<dbReference type="AlphaFoldDB" id="A0A1Y2EAC5"/>
<proteinExistence type="inferred from homology"/>
<dbReference type="InterPro" id="IPR002401">
    <property type="entry name" value="Cyt_P450_E_grp-I"/>
</dbReference>
<dbReference type="OrthoDB" id="1470350at2759"/>
<keyword evidence="8" id="KW-1133">Transmembrane helix</keyword>
<keyword evidence="7" id="KW-0503">Monooxygenase</keyword>
<evidence type="ECO:0000256" key="6">
    <source>
        <dbReference type="PIRSR" id="PIRSR602401-1"/>
    </source>
</evidence>
<protein>
    <submittedName>
        <fullName evidence="9">Cytochrome P450</fullName>
    </submittedName>
</protein>
<dbReference type="GO" id="GO:0005506">
    <property type="term" value="F:iron ion binding"/>
    <property type="evidence" value="ECO:0007669"/>
    <property type="project" value="InterPro"/>
</dbReference>
<evidence type="ECO:0000256" key="1">
    <source>
        <dbReference type="ARBA" id="ARBA00001971"/>
    </source>
</evidence>
<dbReference type="Pfam" id="PF00067">
    <property type="entry name" value="p450"/>
    <property type="match status" value="2"/>
</dbReference>
<dbReference type="STRING" id="1141098.A0A1Y2EAC5"/>
<feature type="binding site" description="axial binding residue" evidence="6">
    <location>
        <position position="526"/>
    </location>
    <ligand>
        <name>heme</name>
        <dbReference type="ChEBI" id="CHEBI:30413"/>
    </ligand>
    <ligandPart>
        <name>Fe</name>
        <dbReference type="ChEBI" id="CHEBI:18248"/>
    </ligandPart>
</feature>
<evidence type="ECO:0000313" key="10">
    <source>
        <dbReference type="Proteomes" id="UP000193689"/>
    </source>
</evidence>
<dbReference type="InterPro" id="IPR001128">
    <property type="entry name" value="Cyt_P450"/>
</dbReference>
<keyword evidence="8" id="KW-0812">Transmembrane</keyword>
<gene>
    <name evidence="9" type="ORF">BCR38DRAFT_422825</name>
</gene>
<dbReference type="InterPro" id="IPR017972">
    <property type="entry name" value="Cyt_P450_CS"/>
</dbReference>
<dbReference type="Proteomes" id="UP000193689">
    <property type="component" value="Unassembled WGS sequence"/>
</dbReference>
<comment type="cofactor">
    <cofactor evidence="1 6">
        <name>heme</name>
        <dbReference type="ChEBI" id="CHEBI:30413"/>
    </cofactor>
</comment>
<organism evidence="9 10">
    <name type="scientific">Pseudomassariella vexata</name>
    <dbReference type="NCBI Taxonomy" id="1141098"/>
    <lineage>
        <taxon>Eukaryota</taxon>
        <taxon>Fungi</taxon>
        <taxon>Dikarya</taxon>
        <taxon>Ascomycota</taxon>
        <taxon>Pezizomycotina</taxon>
        <taxon>Sordariomycetes</taxon>
        <taxon>Xylariomycetidae</taxon>
        <taxon>Amphisphaeriales</taxon>
        <taxon>Pseudomassariaceae</taxon>
        <taxon>Pseudomassariella</taxon>
    </lineage>
</organism>
<dbReference type="GO" id="GO:0004497">
    <property type="term" value="F:monooxygenase activity"/>
    <property type="evidence" value="ECO:0007669"/>
    <property type="project" value="UniProtKB-KW"/>
</dbReference>
<evidence type="ECO:0000256" key="8">
    <source>
        <dbReference type="SAM" id="Phobius"/>
    </source>
</evidence>
<dbReference type="PRINTS" id="PR00463">
    <property type="entry name" value="EP450I"/>
</dbReference>
<evidence type="ECO:0000313" key="9">
    <source>
        <dbReference type="EMBL" id="ORY68347.1"/>
    </source>
</evidence>
<dbReference type="InterPro" id="IPR036396">
    <property type="entry name" value="Cyt_P450_sf"/>
</dbReference>
<comment type="caution">
    <text evidence="9">The sequence shown here is derived from an EMBL/GenBank/DDBJ whole genome shotgun (WGS) entry which is preliminary data.</text>
</comment>
<keyword evidence="3 6" id="KW-0349">Heme</keyword>
<dbReference type="EMBL" id="MCFJ01000003">
    <property type="protein sequence ID" value="ORY68347.1"/>
    <property type="molecule type" value="Genomic_DNA"/>
</dbReference>
<dbReference type="PANTHER" id="PTHR24305:SF232">
    <property type="entry name" value="P450, PUTATIVE (EUROFUNG)-RELATED"/>
    <property type="match status" value="1"/>
</dbReference>
<evidence type="ECO:0000256" key="7">
    <source>
        <dbReference type="RuleBase" id="RU000461"/>
    </source>
</evidence>
<dbReference type="PROSITE" id="PS00086">
    <property type="entry name" value="CYTOCHROME_P450"/>
    <property type="match status" value="1"/>
</dbReference>
<dbReference type="GO" id="GO:0016705">
    <property type="term" value="F:oxidoreductase activity, acting on paired donors, with incorporation or reduction of molecular oxygen"/>
    <property type="evidence" value="ECO:0007669"/>
    <property type="project" value="InterPro"/>
</dbReference>
<dbReference type="GO" id="GO:0020037">
    <property type="term" value="F:heme binding"/>
    <property type="evidence" value="ECO:0007669"/>
    <property type="project" value="InterPro"/>
</dbReference>
<dbReference type="InterPro" id="IPR050121">
    <property type="entry name" value="Cytochrome_P450_monoxygenase"/>
</dbReference>
<keyword evidence="7" id="KW-0560">Oxidoreductase</keyword>
<feature type="transmembrane region" description="Helical" evidence="8">
    <location>
        <begin position="15"/>
        <end position="34"/>
    </location>
</feature>
<dbReference type="InParanoid" id="A0A1Y2EAC5"/>
<dbReference type="GeneID" id="63775772"/>
<reference evidence="9 10" key="1">
    <citation type="submission" date="2016-07" db="EMBL/GenBank/DDBJ databases">
        <title>Pervasive Adenine N6-methylation of Active Genes in Fungi.</title>
        <authorList>
            <consortium name="DOE Joint Genome Institute"/>
            <person name="Mondo S.J."/>
            <person name="Dannebaum R.O."/>
            <person name="Kuo R.C."/>
            <person name="Labutti K."/>
            <person name="Haridas S."/>
            <person name="Kuo A."/>
            <person name="Salamov A."/>
            <person name="Ahrendt S.R."/>
            <person name="Lipzen A."/>
            <person name="Sullivan W."/>
            <person name="Andreopoulos W.B."/>
            <person name="Clum A."/>
            <person name="Lindquist E."/>
            <person name="Daum C."/>
            <person name="Ramamoorthy G.K."/>
            <person name="Gryganskyi A."/>
            <person name="Culley D."/>
            <person name="Magnuson J.K."/>
            <person name="James T.Y."/>
            <person name="O'Malley M.A."/>
            <person name="Stajich J.E."/>
            <person name="Spatafora J.W."/>
            <person name="Visel A."/>
            <person name="Grigoriev I.V."/>
        </authorList>
    </citation>
    <scope>NUCLEOTIDE SEQUENCE [LARGE SCALE GENOMIC DNA]</scope>
    <source>
        <strain evidence="9 10">CBS 129021</strain>
    </source>
</reference>
<dbReference type="SUPFAM" id="SSF48264">
    <property type="entry name" value="Cytochrome P450"/>
    <property type="match status" value="1"/>
</dbReference>
<name>A0A1Y2EAC5_9PEZI</name>
<evidence type="ECO:0000256" key="3">
    <source>
        <dbReference type="ARBA" id="ARBA00022617"/>
    </source>
</evidence>